<protein>
    <recommendedName>
        <fullName evidence="1">non-specific serine/threonine protein kinase</fullName>
        <ecNumber evidence="1">2.7.11.1</ecNumber>
    </recommendedName>
</protein>
<evidence type="ECO:0000256" key="4">
    <source>
        <dbReference type="ARBA" id="ARBA00022741"/>
    </source>
</evidence>
<evidence type="ECO:0000256" key="1">
    <source>
        <dbReference type="ARBA" id="ARBA00012513"/>
    </source>
</evidence>
<evidence type="ECO:0000313" key="7">
    <source>
        <dbReference type="EMBL" id="KAJ7759119.1"/>
    </source>
</evidence>
<dbReference type="SUPFAM" id="SSF56112">
    <property type="entry name" value="Protein kinase-like (PK-like)"/>
    <property type="match status" value="1"/>
</dbReference>
<dbReference type="GO" id="GO:0035556">
    <property type="term" value="P:intracellular signal transduction"/>
    <property type="evidence" value="ECO:0007669"/>
    <property type="project" value="TreeGrafter"/>
</dbReference>
<keyword evidence="2" id="KW-0723">Serine/threonine-protein kinase</keyword>
<dbReference type="Gene3D" id="1.10.510.10">
    <property type="entry name" value="Transferase(Phosphotransferase) domain 1"/>
    <property type="match status" value="1"/>
</dbReference>
<dbReference type="GO" id="GO:0004674">
    <property type="term" value="F:protein serine/threonine kinase activity"/>
    <property type="evidence" value="ECO:0007669"/>
    <property type="project" value="UniProtKB-KW"/>
</dbReference>
<comment type="caution">
    <text evidence="7">The sequence shown here is derived from an EMBL/GenBank/DDBJ whole genome shotgun (WGS) entry which is preliminary data.</text>
</comment>
<dbReference type="EMBL" id="JARKIB010000040">
    <property type="protein sequence ID" value="KAJ7759119.1"/>
    <property type="molecule type" value="Genomic_DNA"/>
</dbReference>
<organism evidence="7 8">
    <name type="scientific">Mycena metata</name>
    <dbReference type="NCBI Taxonomy" id="1033252"/>
    <lineage>
        <taxon>Eukaryota</taxon>
        <taxon>Fungi</taxon>
        <taxon>Dikarya</taxon>
        <taxon>Basidiomycota</taxon>
        <taxon>Agaricomycotina</taxon>
        <taxon>Agaricomycetes</taxon>
        <taxon>Agaricomycetidae</taxon>
        <taxon>Agaricales</taxon>
        <taxon>Marasmiineae</taxon>
        <taxon>Mycenaceae</taxon>
        <taxon>Mycena</taxon>
    </lineage>
</organism>
<keyword evidence="8" id="KW-1185">Reference proteome</keyword>
<reference evidence="7" key="1">
    <citation type="submission" date="2023-03" db="EMBL/GenBank/DDBJ databases">
        <title>Massive genome expansion in bonnet fungi (Mycena s.s.) driven by repeated elements and novel gene families across ecological guilds.</title>
        <authorList>
            <consortium name="Lawrence Berkeley National Laboratory"/>
            <person name="Harder C.B."/>
            <person name="Miyauchi S."/>
            <person name="Viragh M."/>
            <person name="Kuo A."/>
            <person name="Thoen E."/>
            <person name="Andreopoulos B."/>
            <person name="Lu D."/>
            <person name="Skrede I."/>
            <person name="Drula E."/>
            <person name="Henrissat B."/>
            <person name="Morin E."/>
            <person name="Kohler A."/>
            <person name="Barry K."/>
            <person name="LaButti K."/>
            <person name="Morin E."/>
            <person name="Salamov A."/>
            <person name="Lipzen A."/>
            <person name="Mereny Z."/>
            <person name="Hegedus B."/>
            <person name="Baldrian P."/>
            <person name="Stursova M."/>
            <person name="Weitz H."/>
            <person name="Taylor A."/>
            <person name="Grigoriev I.V."/>
            <person name="Nagy L.G."/>
            <person name="Martin F."/>
            <person name="Kauserud H."/>
        </authorList>
    </citation>
    <scope>NUCLEOTIDE SEQUENCE</scope>
    <source>
        <strain evidence="7">CBHHK182m</strain>
    </source>
</reference>
<evidence type="ECO:0000313" key="8">
    <source>
        <dbReference type="Proteomes" id="UP001215598"/>
    </source>
</evidence>
<dbReference type="EC" id="2.7.11.1" evidence="1"/>
<accession>A0AAD7J9M6</accession>
<dbReference type="PANTHER" id="PTHR24356:SF400">
    <property type="entry name" value="SERINE_THREONINE-PROTEIN KINASE CBK1"/>
    <property type="match status" value="1"/>
</dbReference>
<dbReference type="InterPro" id="IPR050236">
    <property type="entry name" value="Ser_Thr_kinase_AGC"/>
</dbReference>
<evidence type="ECO:0000256" key="3">
    <source>
        <dbReference type="ARBA" id="ARBA00022679"/>
    </source>
</evidence>
<keyword evidence="3" id="KW-0808">Transferase</keyword>
<evidence type="ECO:0000256" key="2">
    <source>
        <dbReference type="ARBA" id="ARBA00022527"/>
    </source>
</evidence>
<sequence>MLRKAQEGHVRAERYILKSASLVNSAGGAEWVVQRDVFDEGFTRFYVAEMILAIESCHKHGFIHRDIKPDVCRQFIYLNSSPRRQ</sequence>
<keyword evidence="6" id="KW-0067">ATP-binding</keyword>
<dbReference type="AlphaFoldDB" id="A0AAD7J9M6"/>
<dbReference type="Proteomes" id="UP001215598">
    <property type="component" value="Unassembled WGS sequence"/>
</dbReference>
<proteinExistence type="predicted"/>
<dbReference type="InterPro" id="IPR011009">
    <property type="entry name" value="Kinase-like_dom_sf"/>
</dbReference>
<name>A0AAD7J9M6_9AGAR</name>
<dbReference type="GO" id="GO:0005524">
    <property type="term" value="F:ATP binding"/>
    <property type="evidence" value="ECO:0007669"/>
    <property type="project" value="UniProtKB-KW"/>
</dbReference>
<evidence type="ECO:0000256" key="6">
    <source>
        <dbReference type="ARBA" id="ARBA00022840"/>
    </source>
</evidence>
<keyword evidence="5" id="KW-0418">Kinase</keyword>
<dbReference type="PANTHER" id="PTHR24356">
    <property type="entry name" value="SERINE/THREONINE-PROTEIN KINASE"/>
    <property type="match status" value="1"/>
</dbReference>
<keyword evidence="4" id="KW-0547">Nucleotide-binding</keyword>
<evidence type="ECO:0000256" key="5">
    <source>
        <dbReference type="ARBA" id="ARBA00022777"/>
    </source>
</evidence>
<gene>
    <name evidence="7" type="ORF">B0H16DRAFT_1720534</name>
</gene>